<gene>
    <name evidence="1" type="ORF">H0A68_00735</name>
</gene>
<dbReference type="RefSeq" id="WP_129967264.1">
    <property type="nucleotide sequence ID" value="NZ_JACCEW010000001.1"/>
</dbReference>
<name>A0A853F4I5_9BURK</name>
<dbReference type="Proteomes" id="UP000580517">
    <property type="component" value="Unassembled WGS sequence"/>
</dbReference>
<dbReference type="AlphaFoldDB" id="A0A853F4I5"/>
<proteinExistence type="predicted"/>
<keyword evidence="2" id="KW-1185">Reference proteome</keyword>
<sequence length="129" mass="14340">MKRPFDNEVPIRRMGLLLVLLIAAIAIVLAAVAALGRIWHVGNPPDWQTIDARRGIAPALETTPQSALRAYLAEKQRIAQDYAWINASRQLARIPVEQAMRALTETTDIPAEQRSAYLMGLETDDGDHK</sequence>
<organism evidence="1 2">
    <name type="scientific">Allopusillimonas soli</name>
    <dbReference type="NCBI Taxonomy" id="659016"/>
    <lineage>
        <taxon>Bacteria</taxon>
        <taxon>Pseudomonadati</taxon>
        <taxon>Pseudomonadota</taxon>
        <taxon>Betaproteobacteria</taxon>
        <taxon>Burkholderiales</taxon>
        <taxon>Alcaligenaceae</taxon>
        <taxon>Allopusillimonas</taxon>
    </lineage>
</organism>
<accession>A0A853F4I5</accession>
<dbReference type="OrthoDB" id="129807at2"/>
<comment type="caution">
    <text evidence="1">The sequence shown here is derived from an EMBL/GenBank/DDBJ whole genome shotgun (WGS) entry which is preliminary data.</text>
</comment>
<evidence type="ECO:0000313" key="1">
    <source>
        <dbReference type="EMBL" id="NYT35385.1"/>
    </source>
</evidence>
<dbReference type="EMBL" id="JACCEW010000001">
    <property type="protein sequence ID" value="NYT35385.1"/>
    <property type="molecule type" value="Genomic_DNA"/>
</dbReference>
<evidence type="ECO:0000313" key="2">
    <source>
        <dbReference type="Proteomes" id="UP000580517"/>
    </source>
</evidence>
<protein>
    <submittedName>
        <fullName evidence="1">Uncharacterized protein</fullName>
    </submittedName>
</protein>
<reference evidence="1 2" key="1">
    <citation type="submission" date="2020-07" db="EMBL/GenBank/DDBJ databases">
        <title>Taxonomic revisions and descriptions of new bacterial species based on genomic comparisons in the high-G+C-content subgroup of the family Alcaligenaceae.</title>
        <authorList>
            <person name="Szabo A."/>
            <person name="Felfoldi T."/>
        </authorList>
    </citation>
    <scope>NUCLEOTIDE SEQUENCE [LARGE SCALE GENOMIC DNA]</scope>
    <source>
        <strain evidence="1 2">DSM 25264</strain>
    </source>
</reference>